<dbReference type="Proteomes" id="UP000503462">
    <property type="component" value="Chromosome 3"/>
</dbReference>
<keyword evidence="3" id="KW-1185">Reference proteome</keyword>
<sequence length="823" mass="94341">MADRFSELPPELHDQILSLLEHKTLLHFAVTARWCHRLALPIIWREVELVDCETTQRRACPTLPKDYHDDTPIIRKLLVLASNKEIAQCVQILNHRCHLPPPSLSRVPWTWLGRASSMGQTLSYDPRLIRLVRLAVDSLKNIHTLRIVRGHARLTESLVRSVFDQRRNNSVSVRRLWLEDCHVSEALQAELHGQKHGLADILDFSGLESFRIRRLHLHPPDYGHRIHHRTEPRCIDGVDEWALAGIPKGLNERGVARIAIKMPLDGQALRTNIAEWFEISNRLDDCIFEDISKRAELPLAVQQAGIESHEQRAIWAYTLRCAQHDVSANRKAYSPDLCAIFLEKRPTPAACLLNLLEQCHLTLTSLTLDWLFMQCHEDGSVEQAQHHDDGELERQYTFYAIFRLRFPLLRAFQVRNFESDGTQLPRGIYLLDRCNWYSPDESRRRISWQDDTDADSVALTFLEAHPRLQCLAWPITRFFNSDGADDWKPTPRVMKIIDNLAIHLTDLRVDDFAGEGPGNLEEELTMRALRRSFIQHFVSRMTSIKHIKVCGYADLDEHREILRALYRCPLQRISVIGNSSSIGNTWGVNAADLEDEVGPVELAGDLYEVDKDTVWRLGFSSPATPGEFSVTYGWTGAAPMITTIAGYFGRTLRELKLIGSIGAPVLLRPTPITAPMLAGLKYMDNLEVLTMSLWISTLYEGDYRDSEVVEYWRSSKDPASTALMIVDQDPAERSSWQRRLDELEPSNLARCVSALFAPHLSEKAKRKGVHVRASLYINSTLHDMDVYIDMDGQGRDQPCNFIGPRDELDPDRRREKMDTRRWF</sequence>
<gene>
    <name evidence="2" type="ORF">AMS68_003859</name>
</gene>
<dbReference type="AlphaFoldDB" id="A0A6H0XUA4"/>
<dbReference type="OrthoDB" id="47801at2759"/>
<dbReference type="EMBL" id="CP051141">
    <property type="protein sequence ID" value="QIW98341.1"/>
    <property type="molecule type" value="Genomic_DNA"/>
</dbReference>
<organism evidence="2 3">
    <name type="scientific">Peltaster fructicola</name>
    <dbReference type="NCBI Taxonomy" id="286661"/>
    <lineage>
        <taxon>Eukaryota</taxon>
        <taxon>Fungi</taxon>
        <taxon>Dikarya</taxon>
        <taxon>Ascomycota</taxon>
        <taxon>Pezizomycotina</taxon>
        <taxon>Dothideomycetes</taxon>
        <taxon>Dothideomycetes incertae sedis</taxon>
        <taxon>Peltaster</taxon>
    </lineage>
</organism>
<evidence type="ECO:0000256" key="1">
    <source>
        <dbReference type="SAM" id="MobiDB-lite"/>
    </source>
</evidence>
<evidence type="ECO:0000313" key="3">
    <source>
        <dbReference type="Proteomes" id="UP000503462"/>
    </source>
</evidence>
<dbReference type="SUPFAM" id="SSF81383">
    <property type="entry name" value="F-box domain"/>
    <property type="match status" value="1"/>
</dbReference>
<reference evidence="2 3" key="1">
    <citation type="journal article" date="2016" name="Sci. Rep.">
        <title>Peltaster fructicola genome reveals evolution from an invasive phytopathogen to an ectophytic parasite.</title>
        <authorList>
            <person name="Xu C."/>
            <person name="Chen H."/>
            <person name="Gleason M.L."/>
            <person name="Xu J.R."/>
            <person name="Liu H."/>
            <person name="Zhang R."/>
            <person name="Sun G."/>
        </authorList>
    </citation>
    <scope>NUCLEOTIDE SEQUENCE [LARGE SCALE GENOMIC DNA]</scope>
    <source>
        <strain evidence="2 3">LNHT1506</strain>
    </source>
</reference>
<accession>A0A6H0XUA4</accession>
<dbReference type="InterPro" id="IPR036047">
    <property type="entry name" value="F-box-like_dom_sf"/>
</dbReference>
<proteinExistence type="predicted"/>
<protein>
    <recommendedName>
        <fullName evidence="4">F-box domain-containing protein</fullName>
    </recommendedName>
</protein>
<feature type="compositionally biased region" description="Basic and acidic residues" evidence="1">
    <location>
        <begin position="804"/>
        <end position="823"/>
    </location>
</feature>
<evidence type="ECO:0000313" key="2">
    <source>
        <dbReference type="EMBL" id="QIW98341.1"/>
    </source>
</evidence>
<name>A0A6H0XUA4_9PEZI</name>
<feature type="region of interest" description="Disordered" evidence="1">
    <location>
        <begin position="798"/>
        <end position="823"/>
    </location>
</feature>
<evidence type="ECO:0008006" key="4">
    <source>
        <dbReference type="Google" id="ProtNLM"/>
    </source>
</evidence>